<keyword evidence="1" id="KW-0812">Transmembrane</keyword>
<keyword evidence="4" id="KW-1185">Reference proteome</keyword>
<sequence length="375" mass="41488">MRGCFGSLDEEGVSHVVGVILMLAVVVVFFGIVSAFVFGSIGSPDYPPQTSLSVDEVAEEDSEIIILHEFGDSLFVDETSLVVTDLSEPTNQFRIENLGDSGQFVNFSGDRLSVGERIEINKSFIQENLGLVGETEIEIMFVDRETGESVSVLETEVIGIEEIEIDASIEIETLREDDKNLTIELDFEDAEPYLVVENQDKDKEYTDDLEDPDLHEIEVDSDYIDGLDEGDVINASLYESSDRDVLLASSETEVLEELEEDVDFKKLVIDVDKQSGFLFTSYTVTLTEYDVNDYGLVDEVVLGAETPGLFFGDSDYDIGEYSDEYSDDLEVSVSSVFIDEVEIDVSLFDEDGGELISCSLVTSSGGDYNSTDFEC</sequence>
<keyword evidence="3" id="KW-0969">Cilium</keyword>
<protein>
    <submittedName>
        <fullName evidence="3">Pilin/Flagellin PilA family</fullName>
    </submittedName>
</protein>
<name>A0A1Y3GHL1_9EURY</name>
<dbReference type="InterPro" id="IPR012859">
    <property type="entry name" value="Pilin_N_archaeal"/>
</dbReference>
<dbReference type="EMBL" id="MRZU01000003">
    <property type="protein sequence ID" value="OUJ18925.1"/>
    <property type="molecule type" value="Genomic_DNA"/>
</dbReference>
<evidence type="ECO:0000313" key="3">
    <source>
        <dbReference type="EMBL" id="OUJ18925.1"/>
    </source>
</evidence>
<keyword evidence="1" id="KW-1133">Transmembrane helix</keyword>
<reference evidence="3 4" key="1">
    <citation type="submission" date="2016-12" db="EMBL/GenBank/DDBJ databases">
        <title>Discovery of methanogenic haloarchaea.</title>
        <authorList>
            <person name="Sorokin D.Y."/>
            <person name="Makarova K.S."/>
            <person name="Abbas B."/>
            <person name="Ferrer M."/>
            <person name="Golyshin P.N."/>
        </authorList>
    </citation>
    <scope>NUCLEOTIDE SEQUENCE [LARGE SCALE GENOMIC DNA]</scope>
    <source>
        <strain evidence="3">AMET1</strain>
    </source>
</reference>
<dbReference type="Pfam" id="PF07790">
    <property type="entry name" value="Pilin_N"/>
    <property type="match status" value="1"/>
</dbReference>
<dbReference type="PANTHER" id="PTHR38138:SF1">
    <property type="entry name" value="ARCHAEAL TYPE IV PILIN N-TERMINAL DOMAIN-CONTAINING PROTEIN"/>
    <property type="match status" value="1"/>
</dbReference>
<organism evidence="3 4">
    <name type="scientific">Methanonatronarchaeum thermophilum</name>
    <dbReference type="NCBI Taxonomy" id="1927129"/>
    <lineage>
        <taxon>Archaea</taxon>
        <taxon>Methanobacteriati</taxon>
        <taxon>Methanobacteriota</taxon>
        <taxon>Methanonatronarchaeia</taxon>
        <taxon>Methanonatronarchaeales</taxon>
        <taxon>Methanonatronarchaeaceae</taxon>
        <taxon>Methanonatronarchaeum</taxon>
    </lineage>
</organism>
<dbReference type="NCBIfam" id="TIGR02537">
    <property type="entry name" value="arch_flag_Nterm"/>
    <property type="match status" value="1"/>
</dbReference>
<dbReference type="AlphaFoldDB" id="A0A1Y3GHL1"/>
<proteinExistence type="predicted"/>
<dbReference type="InterPro" id="IPR013373">
    <property type="entry name" value="Flagellin/pilin_N_arc"/>
</dbReference>
<dbReference type="Proteomes" id="UP000195137">
    <property type="component" value="Unassembled WGS sequence"/>
</dbReference>
<feature type="transmembrane region" description="Helical" evidence="1">
    <location>
        <begin position="12"/>
        <end position="38"/>
    </location>
</feature>
<dbReference type="PANTHER" id="PTHR38138">
    <property type="entry name" value="VNG6441H"/>
    <property type="match status" value="1"/>
</dbReference>
<gene>
    <name evidence="3" type="ORF">AMET1_0576</name>
</gene>
<accession>A0A1Y3GHL1</accession>
<evidence type="ECO:0000313" key="4">
    <source>
        <dbReference type="Proteomes" id="UP000195137"/>
    </source>
</evidence>
<comment type="caution">
    <text evidence="3">The sequence shown here is derived from an EMBL/GenBank/DDBJ whole genome shotgun (WGS) entry which is preliminary data.</text>
</comment>
<evidence type="ECO:0000256" key="1">
    <source>
        <dbReference type="SAM" id="Phobius"/>
    </source>
</evidence>
<evidence type="ECO:0000259" key="2">
    <source>
        <dbReference type="Pfam" id="PF07790"/>
    </source>
</evidence>
<keyword evidence="3" id="KW-0966">Cell projection</keyword>
<keyword evidence="3" id="KW-0282">Flagellum</keyword>
<keyword evidence="1" id="KW-0472">Membrane</keyword>
<feature type="domain" description="Archaeal Type IV pilin N-terminal" evidence="2">
    <location>
        <begin position="11"/>
        <end position="84"/>
    </location>
</feature>